<dbReference type="Proteomes" id="UP000295511">
    <property type="component" value="Unassembled WGS sequence"/>
</dbReference>
<evidence type="ECO:0000256" key="3">
    <source>
        <dbReference type="ARBA" id="ARBA00022692"/>
    </source>
</evidence>
<evidence type="ECO:0000256" key="6">
    <source>
        <dbReference type="SAM" id="Phobius"/>
    </source>
</evidence>
<dbReference type="Pfam" id="PF02656">
    <property type="entry name" value="DUF202"/>
    <property type="match status" value="1"/>
</dbReference>
<feature type="transmembrane region" description="Helical" evidence="6">
    <location>
        <begin position="30"/>
        <end position="47"/>
    </location>
</feature>
<feature type="transmembrane region" description="Helical" evidence="6">
    <location>
        <begin position="99"/>
        <end position="122"/>
    </location>
</feature>
<keyword evidence="4 6" id="KW-1133">Transmembrane helix</keyword>
<evidence type="ECO:0000313" key="9">
    <source>
        <dbReference type="Proteomes" id="UP000295511"/>
    </source>
</evidence>
<dbReference type="InterPro" id="IPR052053">
    <property type="entry name" value="IM_YidH-like"/>
</dbReference>
<keyword evidence="3 6" id="KW-0812">Transmembrane</keyword>
<evidence type="ECO:0000256" key="5">
    <source>
        <dbReference type="ARBA" id="ARBA00023136"/>
    </source>
</evidence>
<dbReference type="EMBL" id="SMRU01000018">
    <property type="protein sequence ID" value="TDF93671.1"/>
    <property type="molecule type" value="Genomic_DNA"/>
</dbReference>
<proteinExistence type="predicted"/>
<comment type="subcellular location">
    <subcellularLocation>
        <location evidence="1">Cell membrane</location>
        <topology evidence="1">Multi-pass membrane protein</topology>
    </subcellularLocation>
</comment>
<protein>
    <submittedName>
        <fullName evidence="8">DUF202 domain-containing protein</fullName>
    </submittedName>
</protein>
<dbReference type="GO" id="GO:0005886">
    <property type="term" value="C:plasma membrane"/>
    <property type="evidence" value="ECO:0007669"/>
    <property type="project" value="UniProtKB-SubCell"/>
</dbReference>
<sequence length="123" mass="13698">MTKLLQREPAWRREGQRPDYRFSLANERTFLAWIRTALAILAGAIGIDQLAPQIAPTPVRITLCIAFAVIGALLALEAYRRWSLQEQAMRNNRELPHAWLLVTMAIIVAAAAAVLAVLILLAQ</sequence>
<dbReference type="AlphaFoldDB" id="A0A4R5KEC7"/>
<evidence type="ECO:0000259" key="7">
    <source>
        <dbReference type="Pfam" id="PF02656"/>
    </source>
</evidence>
<comment type="caution">
    <text evidence="8">The sequence shown here is derived from an EMBL/GenBank/DDBJ whole genome shotgun (WGS) entry which is preliminary data.</text>
</comment>
<keyword evidence="9" id="KW-1185">Reference proteome</keyword>
<name>A0A4R5KEC7_9MICC</name>
<evidence type="ECO:0000313" key="8">
    <source>
        <dbReference type="EMBL" id="TDF93671.1"/>
    </source>
</evidence>
<accession>A0A4R5KEC7</accession>
<gene>
    <name evidence="8" type="ORF">E1809_15690</name>
</gene>
<keyword evidence="5 6" id="KW-0472">Membrane</keyword>
<dbReference type="PANTHER" id="PTHR34187">
    <property type="entry name" value="FGR18P"/>
    <property type="match status" value="1"/>
</dbReference>
<evidence type="ECO:0000256" key="4">
    <source>
        <dbReference type="ARBA" id="ARBA00022989"/>
    </source>
</evidence>
<feature type="domain" description="DUF202" evidence="7">
    <location>
        <begin position="21"/>
        <end position="86"/>
    </location>
</feature>
<dbReference type="InterPro" id="IPR003807">
    <property type="entry name" value="DUF202"/>
</dbReference>
<feature type="transmembrane region" description="Helical" evidence="6">
    <location>
        <begin position="59"/>
        <end position="79"/>
    </location>
</feature>
<keyword evidence="2" id="KW-1003">Cell membrane</keyword>
<dbReference type="RefSeq" id="WP_133205175.1">
    <property type="nucleotide sequence ID" value="NZ_SMRU01000018.1"/>
</dbReference>
<evidence type="ECO:0000256" key="2">
    <source>
        <dbReference type="ARBA" id="ARBA00022475"/>
    </source>
</evidence>
<dbReference type="OrthoDB" id="582337at2"/>
<evidence type="ECO:0000256" key="1">
    <source>
        <dbReference type="ARBA" id="ARBA00004651"/>
    </source>
</evidence>
<dbReference type="PANTHER" id="PTHR34187:SF2">
    <property type="entry name" value="DUF202 DOMAIN-CONTAINING PROTEIN"/>
    <property type="match status" value="1"/>
</dbReference>
<organism evidence="8 9">
    <name type="scientific">Arthrobacter terricola</name>
    <dbReference type="NCBI Taxonomy" id="2547396"/>
    <lineage>
        <taxon>Bacteria</taxon>
        <taxon>Bacillati</taxon>
        <taxon>Actinomycetota</taxon>
        <taxon>Actinomycetes</taxon>
        <taxon>Micrococcales</taxon>
        <taxon>Micrococcaceae</taxon>
        <taxon>Arthrobacter</taxon>
    </lineage>
</organism>
<reference evidence="8 9" key="1">
    <citation type="submission" date="2019-03" db="EMBL/GenBank/DDBJ databases">
        <title>Whole genome sequence of Arthrobacter sp JH1-1.</title>
        <authorList>
            <person name="Trinh H.N."/>
        </authorList>
    </citation>
    <scope>NUCLEOTIDE SEQUENCE [LARGE SCALE GENOMIC DNA]</scope>
    <source>
        <strain evidence="8 9">JH1-1</strain>
    </source>
</reference>